<comment type="caution">
    <text evidence="1">The sequence shown here is derived from an EMBL/GenBank/DDBJ whole genome shotgun (WGS) entry which is preliminary data.</text>
</comment>
<dbReference type="Proteomes" id="UP001594351">
    <property type="component" value="Unassembled WGS sequence"/>
</dbReference>
<gene>
    <name evidence="1" type="ORF">ACFL27_20415</name>
</gene>
<evidence type="ECO:0000313" key="2">
    <source>
        <dbReference type="Proteomes" id="UP001594351"/>
    </source>
</evidence>
<keyword evidence="2" id="KW-1185">Reference proteome</keyword>
<protein>
    <submittedName>
        <fullName evidence="1">Uncharacterized protein</fullName>
    </submittedName>
</protein>
<proteinExistence type="predicted"/>
<accession>A0ABV6Z2N3</accession>
<dbReference type="EMBL" id="JBHPBY010000332">
    <property type="protein sequence ID" value="MFC1852568.1"/>
    <property type="molecule type" value="Genomic_DNA"/>
</dbReference>
<feature type="non-terminal residue" evidence="1">
    <location>
        <position position="1"/>
    </location>
</feature>
<reference evidence="1 2" key="1">
    <citation type="submission" date="2024-09" db="EMBL/GenBank/DDBJ databases">
        <title>Laminarin stimulates single cell rates of sulfate reduction while oxygen inhibits transcriptomic activity in coastal marine sediment.</title>
        <authorList>
            <person name="Lindsay M."/>
            <person name="Orcutt B."/>
            <person name="Emerson D."/>
            <person name="Stepanauskas R."/>
            <person name="D'Angelo T."/>
        </authorList>
    </citation>
    <scope>NUCLEOTIDE SEQUENCE [LARGE SCALE GENOMIC DNA]</scope>
    <source>
        <strain evidence="1">SAG AM-311-K15</strain>
    </source>
</reference>
<sequence>FSKMFVTTAACPGGTVTDSQQNITGSPTPANLGFAIAKPRLAGVGSFCYYFLSSVMIPPGQAAVVIK</sequence>
<evidence type="ECO:0000313" key="1">
    <source>
        <dbReference type="EMBL" id="MFC1852568.1"/>
    </source>
</evidence>
<organism evidence="1 2">
    <name type="scientific">candidate division CSSED10-310 bacterium</name>
    <dbReference type="NCBI Taxonomy" id="2855610"/>
    <lineage>
        <taxon>Bacteria</taxon>
        <taxon>Bacteria division CSSED10-310</taxon>
    </lineage>
</organism>
<name>A0ABV6Z2N3_UNCC1</name>